<reference evidence="1" key="1">
    <citation type="submission" date="2023-04" db="EMBL/GenBank/DDBJ databases">
        <title>A chromosome-level genome assembly of the parasitoid wasp Eretmocerus hayati.</title>
        <authorList>
            <person name="Zhong Y."/>
            <person name="Liu S."/>
            <person name="Liu Y."/>
        </authorList>
    </citation>
    <scope>NUCLEOTIDE SEQUENCE</scope>
    <source>
        <strain evidence="1">ZJU_SS_LIU_2023</strain>
    </source>
</reference>
<gene>
    <name evidence="1" type="ORF">QAD02_011915</name>
</gene>
<organism evidence="1 2">
    <name type="scientific">Eretmocerus hayati</name>
    <dbReference type="NCBI Taxonomy" id="131215"/>
    <lineage>
        <taxon>Eukaryota</taxon>
        <taxon>Metazoa</taxon>
        <taxon>Ecdysozoa</taxon>
        <taxon>Arthropoda</taxon>
        <taxon>Hexapoda</taxon>
        <taxon>Insecta</taxon>
        <taxon>Pterygota</taxon>
        <taxon>Neoptera</taxon>
        <taxon>Endopterygota</taxon>
        <taxon>Hymenoptera</taxon>
        <taxon>Apocrita</taxon>
        <taxon>Proctotrupomorpha</taxon>
        <taxon>Chalcidoidea</taxon>
        <taxon>Aphelinidae</taxon>
        <taxon>Aphelininae</taxon>
        <taxon>Eretmocerus</taxon>
    </lineage>
</organism>
<accession>A0ACC2P0S7</accession>
<dbReference type="EMBL" id="CM056742">
    <property type="protein sequence ID" value="KAJ8676129.1"/>
    <property type="molecule type" value="Genomic_DNA"/>
</dbReference>
<comment type="caution">
    <text evidence="1">The sequence shown here is derived from an EMBL/GenBank/DDBJ whole genome shotgun (WGS) entry which is preliminary data.</text>
</comment>
<evidence type="ECO:0000313" key="1">
    <source>
        <dbReference type="EMBL" id="KAJ8676129.1"/>
    </source>
</evidence>
<keyword evidence="2" id="KW-1185">Reference proteome</keyword>
<evidence type="ECO:0000313" key="2">
    <source>
        <dbReference type="Proteomes" id="UP001239111"/>
    </source>
</evidence>
<protein>
    <submittedName>
        <fullName evidence="1">Uncharacterized protein</fullName>
    </submittedName>
</protein>
<sequence length="122" mass="13594">MKKMNERGEELLMAIYRPEGRESKGEGEERHRSDEDASSEAKKGEDAMNVTSPDVDSVNSVNRAIYSRYSIDSSSGDAREMAGNGEDPSENEVTEQHVESEKRDGYPEKGGEHRRTSLAQRG</sequence>
<name>A0ACC2P0S7_9HYME</name>
<proteinExistence type="predicted"/>
<dbReference type="Proteomes" id="UP001239111">
    <property type="component" value="Chromosome 2"/>
</dbReference>